<dbReference type="RefSeq" id="WP_120196835.1">
    <property type="nucleotide sequence ID" value="NZ_MCIA01000016.1"/>
</dbReference>
<accession>A0A419T294</accession>
<comment type="caution">
    <text evidence="1">The sequence shown here is derived from an EMBL/GenBank/DDBJ whole genome shotgun (WGS) entry which is preliminary data.</text>
</comment>
<evidence type="ECO:0000313" key="2">
    <source>
        <dbReference type="Proteomes" id="UP000284277"/>
    </source>
</evidence>
<dbReference type="Proteomes" id="UP000284277">
    <property type="component" value="Unassembled WGS sequence"/>
</dbReference>
<reference evidence="1 2" key="1">
    <citation type="submission" date="2016-08" db="EMBL/GenBank/DDBJ databases">
        <title>A new outlook on sporulation: Clostridium algidixylanolyticum.</title>
        <authorList>
            <person name="Poppleton D.I."/>
            <person name="Gribaldo S."/>
        </authorList>
    </citation>
    <scope>NUCLEOTIDE SEQUENCE [LARGE SCALE GENOMIC DNA]</scope>
    <source>
        <strain evidence="1 2">SPL73</strain>
    </source>
</reference>
<keyword evidence="2" id="KW-1185">Reference proteome</keyword>
<evidence type="ECO:0000313" key="1">
    <source>
        <dbReference type="EMBL" id="RKD31684.1"/>
    </source>
</evidence>
<name>A0A419T294_9FIRM</name>
<sequence>MNKIAVYSREEELAPFSDCNRATIYEKQEDTWKPIKAAVFPSIKGITIKELREATEKAAFFAEDARAVICKEMTGIPFTVFNKKGYGIFCTEKADEMTFEGVIADMEEGDEKRRMREEMLLNPGPIETSTPGIYYLNLMELQKECPDISSKKALASFLSDTPFLELQLICAHIPPWLLMDSSYEKKIRSQDGVEHVTVTRKHC</sequence>
<organism evidence="1 2">
    <name type="scientific">Lacrimispora algidixylanolytica</name>
    <dbReference type="NCBI Taxonomy" id="94868"/>
    <lineage>
        <taxon>Bacteria</taxon>
        <taxon>Bacillati</taxon>
        <taxon>Bacillota</taxon>
        <taxon>Clostridia</taxon>
        <taxon>Lachnospirales</taxon>
        <taxon>Lachnospiraceae</taxon>
        <taxon>Lacrimispora</taxon>
    </lineage>
</organism>
<proteinExistence type="predicted"/>
<gene>
    <name evidence="1" type="ORF">BET01_19345</name>
</gene>
<dbReference type="EMBL" id="MCIA01000016">
    <property type="protein sequence ID" value="RKD31684.1"/>
    <property type="molecule type" value="Genomic_DNA"/>
</dbReference>
<dbReference type="OrthoDB" id="200286at2"/>
<evidence type="ECO:0008006" key="3">
    <source>
        <dbReference type="Google" id="ProtNLM"/>
    </source>
</evidence>
<dbReference type="AlphaFoldDB" id="A0A419T294"/>
<protein>
    <recommendedName>
        <fullName evidence="3">Fe-only nitrogenase accessory protein AnfO</fullName>
    </recommendedName>
</protein>
<dbReference type="Pfam" id="PF09582">
    <property type="entry name" value="AnfO_nitrog"/>
    <property type="match status" value="1"/>
</dbReference>
<dbReference type="InterPro" id="IPR014287">
    <property type="entry name" value="Nase_Fe-Fe_AnfO"/>
</dbReference>